<feature type="region of interest" description="Disordered" evidence="4">
    <location>
        <begin position="590"/>
        <end position="700"/>
    </location>
</feature>
<keyword evidence="3" id="KW-1015">Disulfide bond</keyword>
<dbReference type="HOGENOM" id="CLU_368918_0_0_1"/>
<evidence type="ECO:0000259" key="6">
    <source>
        <dbReference type="PROSITE" id="PS51465"/>
    </source>
</evidence>
<feature type="domain" description="Kazal-like" evidence="6">
    <location>
        <begin position="334"/>
        <end position="385"/>
    </location>
</feature>
<accession>B4QXP4</accession>
<dbReference type="GO" id="GO:0007304">
    <property type="term" value="P:chorion-containing eggshell formation"/>
    <property type="evidence" value="ECO:0007669"/>
    <property type="project" value="EnsemblMetazoa"/>
</dbReference>
<dbReference type="Pfam" id="PF07648">
    <property type="entry name" value="Kazal_2"/>
    <property type="match status" value="2"/>
</dbReference>
<feature type="compositionally biased region" description="Polar residues" evidence="4">
    <location>
        <begin position="412"/>
        <end position="430"/>
    </location>
</feature>
<keyword evidence="1" id="KW-0646">Protease inhibitor</keyword>
<dbReference type="InterPro" id="IPR002350">
    <property type="entry name" value="Kazal_dom"/>
</dbReference>
<feature type="region of interest" description="Disordered" evidence="4">
    <location>
        <begin position="196"/>
        <end position="232"/>
    </location>
</feature>
<dbReference type="Pfam" id="PF00050">
    <property type="entry name" value="Kazal_1"/>
    <property type="match status" value="1"/>
</dbReference>
<reference evidence="7 8" key="1">
    <citation type="journal article" date="2007" name="Nature">
        <title>Evolution of genes and genomes on the Drosophila phylogeny.</title>
        <authorList>
            <consortium name="Drosophila 12 Genomes Consortium"/>
            <person name="Clark A.G."/>
            <person name="Eisen M.B."/>
            <person name="Smith D.R."/>
            <person name="Bergman C.M."/>
            <person name="Oliver B."/>
            <person name="Markow T.A."/>
            <person name="Kaufman T.C."/>
            <person name="Kellis M."/>
            <person name="Gelbart W."/>
            <person name="Iyer V.N."/>
            <person name="Pollard D.A."/>
            <person name="Sackton T.B."/>
            <person name="Larracuente A.M."/>
            <person name="Singh N.D."/>
            <person name="Abad J.P."/>
            <person name="Abt D.N."/>
            <person name="Adryan B."/>
            <person name="Aguade M."/>
            <person name="Akashi H."/>
            <person name="Anderson W.W."/>
            <person name="Aquadro C.F."/>
            <person name="Ardell D.H."/>
            <person name="Arguello R."/>
            <person name="Artieri C.G."/>
            <person name="Barbash D.A."/>
            <person name="Barker D."/>
            <person name="Barsanti P."/>
            <person name="Batterham P."/>
            <person name="Batzoglou S."/>
            <person name="Begun D."/>
            <person name="Bhutkar A."/>
            <person name="Blanco E."/>
            <person name="Bosak S.A."/>
            <person name="Bradley R.K."/>
            <person name="Brand A.D."/>
            <person name="Brent M.R."/>
            <person name="Brooks A.N."/>
            <person name="Brown R.H."/>
            <person name="Butlin R.K."/>
            <person name="Caggese C."/>
            <person name="Calvi B.R."/>
            <person name="Bernardo de Carvalho A."/>
            <person name="Caspi A."/>
            <person name="Castrezana S."/>
            <person name="Celniker S.E."/>
            <person name="Chang J.L."/>
            <person name="Chapple C."/>
            <person name="Chatterji S."/>
            <person name="Chinwalla A."/>
            <person name="Civetta A."/>
            <person name="Clifton S.W."/>
            <person name="Comeron J.M."/>
            <person name="Costello J.C."/>
            <person name="Coyne J.A."/>
            <person name="Daub J."/>
            <person name="David R.G."/>
            <person name="Delcher A.L."/>
            <person name="Delehaunty K."/>
            <person name="Do C.B."/>
            <person name="Ebling H."/>
            <person name="Edwards K."/>
            <person name="Eickbush T."/>
            <person name="Evans J.D."/>
            <person name="Filipski A."/>
            <person name="Findeiss S."/>
            <person name="Freyhult E."/>
            <person name="Fulton L."/>
            <person name="Fulton R."/>
            <person name="Garcia A.C."/>
            <person name="Gardiner A."/>
            <person name="Garfield D.A."/>
            <person name="Garvin B.E."/>
            <person name="Gibson G."/>
            <person name="Gilbert D."/>
            <person name="Gnerre S."/>
            <person name="Godfrey J."/>
            <person name="Good R."/>
            <person name="Gotea V."/>
            <person name="Gravely B."/>
            <person name="Greenberg A.J."/>
            <person name="Griffiths-Jones S."/>
            <person name="Gross S."/>
            <person name="Guigo R."/>
            <person name="Gustafson E.A."/>
            <person name="Haerty W."/>
            <person name="Hahn M.W."/>
            <person name="Halligan D.L."/>
            <person name="Halpern A.L."/>
            <person name="Halter G.M."/>
            <person name="Han M.V."/>
            <person name="Heger A."/>
            <person name="Hillier L."/>
            <person name="Hinrichs A.S."/>
            <person name="Holmes I."/>
            <person name="Hoskins R.A."/>
            <person name="Hubisz M.J."/>
            <person name="Hultmark D."/>
            <person name="Huntley M.A."/>
            <person name="Jaffe D.B."/>
            <person name="Jagadeeshan S."/>
            <person name="Jeck W.R."/>
            <person name="Johnson J."/>
            <person name="Jones C.D."/>
            <person name="Jordan W.C."/>
            <person name="Karpen G.H."/>
            <person name="Kataoka E."/>
            <person name="Keightley P.D."/>
            <person name="Kheradpour P."/>
            <person name="Kirkness E.F."/>
            <person name="Koerich L.B."/>
            <person name="Kristiansen K."/>
            <person name="Kudrna D."/>
            <person name="Kulathinal R.J."/>
            <person name="Kumar S."/>
            <person name="Kwok R."/>
            <person name="Lander E."/>
            <person name="Langley C.H."/>
            <person name="Lapoint R."/>
            <person name="Lazzaro B.P."/>
            <person name="Lee S.J."/>
            <person name="Levesque L."/>
            <person name="Li R."/>
            <person name="Lin C.F."/>
            <person name="Lin M.F."/>
            <person name="Lindblad-Toh K."/>
            <person name="Llopart A."/>
            <person name="Long M."/>
            <person name="Low L."/>
            <person name="Lozovsky E."/>
            <person name="Lu J."/>
            <person name="Luo M."/>
            <person name="Machado C.A."/>
            <person name="Makalowski W."/>
            <person name="Marzo M."/>
            <person name="Matsuda M."/>
            <person name="Matzkin L."/>
            <person name="McAllister B."/>
            <person name="McBride C.S."/>
            <person name="McKernan B."/>
            <person name="McKernan K."/>
            <person name="Mendez-Lago M."/>
            <person name="Minx P."/>
            <person name="Mollenhauer M.U."/>
            <person name="Montooth K."/>
            <person name="Mount S.M."/>
            <person name="Mu X."/>
            <person name="Myers E."/>
            <person name="Negre B."/>
            <person name="Newfeld S."/>
            <person name="Nielsen R."/>
            <person name="Noor M.A."/>
            <person name="O'Grady P."/>
            <person name="Pachter L."/>
            <person name="Papaceit M."/>
            <person name="Parisi M.J."/>
            <person name="Parisi M."/>
            <person name="Parts L."/>
            <person name="Pedersen J.S."/>
            <person name="Pesole G."/>
            <person name="Phillippy A.M."/>
            <person name="Ponting C.P."/>
            <person name="Pop M."/>
            <person name="Porcelli D."/>
            <person name="Powell J.R."/>
            <person name="Prohaska S."/>
            <person name="Pruitt K."/>
            <person name="Puig M."/>
            <person name="Quesneville H."/>
            <person name="Ram K.R."/>
            <person name="Rand D."/>
            <person name="Rasmussen M.D."/>
            <person name="Reed L.K."/>
            <person name="Reenan R."/>
            <person name="Reily A."/>
            <person name="Remington K.A."/>
            <person name="Rieger T.T."/>
            <person name="Ritchie M.G."/>
            <person name="Robin C."/>
            <person name="Rogers Y.H."/>
            <person name="Rohde C."/>
            <person name="Rozas J."/>
            <person name="Rubenfield M.J."/>
            <person name="Ruiz A."/>
            <person name="Russo S."/>
            <person name="Salzberg S.L."/>
            <person name="Sanchez-Gracia A."/>
            <person name="Saranga D.J."/>
            <person name="Sato H."/>
            <person name="Schaeffer S.W."/>
            <person name="Schatz M.C."/>
            <person name="Schlenke T."/>
            <person name="Schwartz R."/>
            <person name="Segarra C."/>
            <person name="Singh R.S."/>
            <person name="Sirot L."/>
            <person name="Sirota M."/>
            <person name="Sisneros N.B."/>
            <person name="Smith C.D."/>
            <person name="Smith T.F."/>
            <person name="Spieth J."/>
            <person name="Stage D.E."/>
            <person name="Stark A."/>
            <person name="Stephan W."/>
            <person name="Strausberg R.L."/>
            <person name="Strempel S."/>
            <person name="Sturgill D."/>
            <person name="Sutton G."/>
            <person name="Sutton G.G."/>
            <person name="Tao W."/>
            <person name="Teichmann S."/>
            <person name="Tobari Y.N."/>
            <person name="Tomimura Y."/>
            <person name="Tsolas J.M."/>
            <person name="Valente V.L."/>
            <person name="Venter E."/>
            <person name="Venter J.C."/>
            <person name="Vicario S."/>
            <person name="Vieira F.G."/>
            <person name="Vilella A.J."/>
            <person name="Villasante A."/>
            <person name="Walenz B."/>
            <person name="Wang J."/>
            <person name="Wasserman M."/>
            <person name="Watts T."/>
            <person name="Wilson D."/>
            <person name="Wilson R.K."/>
            <person name="Wing R.A."/>
            <person name="Wolfner M.F."/>
            <person name="Wong A."/>
            <person name="Wong G.K."/>
            <person name="Wu C.I."/>
            <person name="Wu G."/>
            <person name="Yamamoto D."/>
            <person name="Yang H.P."/>
            <person name="Yang S.P."/>
            <person name="Yorke J.A."/>
            <person name="Yoshida K."/>
            <person name="Zdobnov E."/>
            <person name="Zhang P."/>
            <person name="Zhang Y."/>
            <person name="Zimin A.V."/>
            <person name="Baldwin J."/>
            <person name="Abdouelleil A."/>
            <person name="Abdulkadir J."/>
            <person name="Abebe A."/>
            <person name="Abera B."/>
            <person name="Abreu J."/>
            <person name="Acer S.C."/>
            <person name="Aftuck L."/>
            <person name="Alexander A."/>
            <person name="An P."/>
            <person name="Anderson E."/>
            <person name="Anderson S."/>
            <person name="Arachi H."/>
            <person name="Azer M."/>
            <person name="Bachantsang P."/>
            <person name="Barry A."/>
            <person name="Bayul T."/>
            <person name="Berlin A."/>
            <person name="Bessette D."/>
            <person name="Bloom T."/>
            <person name="Blye J."/>
            <person name="Boguslavskiy L."/>
            <person name="Bonnet C."/>
            <person name="Boukhgalter B."/>
            <person name="Bourzgui I."/>
            <person name="Brown A."/>
            <person name="Cahill P."/>
            <person name="Channer S."/>
            <person name="Cheshatsang Y."/>
            <person name="Chuda L."/>
            <person name="Citroen M."/>
            <person name="Collymore A."/>
            <person name="Cooke P."/>
            <person name="Costello M."/>
            <person name="D'Aco K."/>
            <person name="Daza R."/>
            <person name="De Haan G."/>
            <person name="DeGray S."/>
            <person name="DeMaso C."/>
            <person name="Dhargay N."/>
            <person name="Dooley K."/>
            <person name="Dooley E."/>
            <person name="Doricent M."/>
            <person name="Dorje P."/>
            <person name="Dorjee K."/>
            <person name="Dupes A."/>
            <person name="Elong R."/>
            <person name="Falk J."/>
            <person name="Farina A."/>
            <person name="Faro S."/>
            <person name="Ferguson D."/>
            <person name="Fisher S."/>
            <person name="Foley C.D."/>
            <person name="Franke A."/>
            <person name="Friedrich D."/>
            <person name="Gadbois L."/>
            <person name="Gearin G."/>
            <person name="Gearin C.R."/>
            <person name="Giannoukos G."/>
            <person name="Goode T."/>
            <person name="Graham J."/>
            <person name="Grandbois E."/>
            <person name="Grewal S."/>
            <person name="Gyaltsen K."/>
            <person name="Hafez N."/>
            <person name="Hagos B."/>
            <person name="Hall J."/>
            <person name="Henson C."/>
            <person name="Hollinger A."/>
            <person name="Honan T."/>
            <person name="Huard M.D."/>
            <person name="Hughes L."/>
            <person name="Hurhula B."/>
            <person name="Husby M.E."/>
            <person name="Kamat A."/>
            <person name="Kanga B."/>
            <person name="Kashin S."/>
            <person name="Khazanovich D."/>
            <person name="Kisner P."/>
            <person name="Lance K."/>
            <person name="Lara M."/>
            <person name="Lee W."/>
            <person name="Lennon N."/>
            <person name="Letendre F."/>
            <person name="LeVine R."/>
            <person name="Lipovsky A."/>
            <person name="Liu X."/>
            <person name="Liu J."/>
            <person name="Liu S."/>
            <person name="Lokyitsang T."/>
            <person name="Lokyitsang Y."/>
            <person name="Lubonja R."/>
            <person name="Lui A."/>
            <person name="MacDonald P."/>
            <person name="Magnisalis V."/>
            <person name="Maru K."/>
            <person name="Matthews C."/>
            <person name="McCusker W."/>
            <person name="McDonough S."/>
            <person name="Mehta T."/>
            <person name="Meldrim J."/>
            <person name="Meneus L."/>
            <person name="Mihai O."/>
            <person name="Mihalev A."/>
            <person name="Mihova T."/>
            <person name="Mittelman R."/>
            <person name="Mlenga V."/>
            <person name="Montmayeur A."/>
            <person name="Mulrain L."/>
            <person name="Navidi A."/>
            <person name="Naylor J."/>
            <person name="Negash T."/>
            <person name="Nguyen T."/>
            <person name="Nguyen N."/>
            <person name="Nicol R."/>
            <person name="Norbu C."/>
            <person name="Norbu N."/>
            <person name="Novod N."/>
            <person name="O'Neill B."/>
            <person name="Osman S."/>
            <person name="Markiewicz E."/>
            <person name="Oyono O.L."/>
            <person name="Patti C."/>
            <person name="Phunkhang P."/>
            <person name="Pierre F."/>
            <person name="Priest M."/>
            <person name="Raghuraman S."/>
            <person name="Rege F."/>
            <person name="Reyes R."/>
            <person name="Rise C."/>
            <person name="Rogov P."/>
            <person name="Ross K."/>
            <person name="Ryan E."/>
            <person name="Settipalli S."/>
            <person name="Shea T."/>
            <person name="Sherpa N."/>
            <person name="Shi L."/>
            <person name="Shih D."/>
            <person name="Sparrow T."/>
            <person name="Spaulding J."/>
            <person name="Stalker J."/>
            <person name="Stange-Thomann N."/>
            <person name="Stavropoulos S."/>
            <person name="Stone C."/>
            <person name="Strader C."/>
            <person name="Tesfaye S."/>
            <person name="Thomson T."/>
            <person name="Thoulutsang Y."/>
            <person name="Thoulutsang D."/>
            <person name="Topham K."/>
            <person name="Topping I."/>
            <person name="Tsamla T."/>
            <person name="Vassiliev H."/>
            <person name="Vo A."/>
            <person name="Wangchuk T."/>
            <person name="Wangdi T."/>
            <person name="Weiand M."/>
            <person name="Wilkinson J."/>
            <person name="Wilson A."/>
            <person name="Yadav S."/>
            <person name="Young G."/>
            <person name="Yu Q."/>
            <person name="Zembek L."/>
            <person name="Zhong D."/>
            <person name="Zimmer A."/>
            <person name="Zwirko Z."/>
            <person name="Jaffe D.B."/>
            <person name="Alvarez P."/>
            <person name="Brockman W."/>
            <person name="Butler J."/>
            <person name="Chin C."/>
            <person name="Gnerre S."/>
            <person name="Grabherr M."/>
            <person name="Kleber M."/>
            <person name="Mauceli E."/>
            <person name="MacCallum I."/>
        </authorList>
    </citation>
    <scope>NUCLEOTIDE SEQUENCE [LARGE SCALE GENOMIC DNA]</scope>
    <source>
        <strain evidence="8">white501</strain>
    </source>
</reference>
<protein>
    <submittedName>
        <fullName evidence="7">GD19840</fullName>
    </submittedName>
</protein>
<keyword evidence="5" id="KW-0732">Signal</keyword>
<dbReference type="Proteomes" id="UP000000304">
    <property type="component" value="Chromosome 3R"/>
</dbReference>
<feature type="compositionally biased region" description="Polar residues" evidence="4">
    <location>
        <begin position="391"/>
        <end position="405"/>
    </location>
</feature>
<evidence type="ECO:0000313" key="7">
    <source>
        <dbReference type="EMBL" id="EDX11830.1"/>
    </source>
</evidence>
<dbReference type="PANTHER" id="PTHR10913">
    <property type="entry name" value="FOLLISTATIN-RELATED"/>
    <property type="match status" value="1"/>
</dbReference>
<gene>
    <name evidence="7" type="primary">Dsim\GD19840</name>
    <name evidence="7" type="ORF">Dsim_GD19840</name>
</gene>
<evidence type="ECO:0000256" key="2">
    <source>
        <dbReference type="ARBA" id="ARBA00022900"/>
    </source>
</evidence>
<evidence type="ECO:0000256" key="4">
    <source>
        <dbReference type="SAM" id="MobiDB-lite"/>
    </source>
</evidence>
<dbReference type="STRING" id="7240.B4QXP4"/>
<dbReference type="GO" id="GO:0005576">
    <property type="term" value="C:extracellular region"/>
    <property type="evidence" value="ECO:0007669"/>
    <property type="project" value="TreeGrafter"/>
</dbReference>
<dbReference type="PROSITE" id="PS51465">
    <property type="entry name" value="KAZAL_2"/>
    <property type="match status" value="1"/>
</dbReference>
<feature type="compositionally biased region" description="Low complexity" evidence="4">
    <location>
        <begin position="658"/>
        <end position="670"/>
    </location>
</feature>
<evidence type="ECO:0000256" key="1">
    <source>
        <dbReference type="ARBA" id="ARBA00022690"/>
    </source>
</evidence>
<feature type="compositionally biased region" description="Basic residues" evidence="4">
    <location>
        <begin position="200"/>
        <end position="211"/>
    </location>
</feature>
<evidence type="ECO:0000256" key="3">
    <source>
        <dbReference type="ARBA" id="ARBA00023157"/>
    </source>
</evidence>
<dbReference type="OMA" id="NWRIVSE"/>
<organism evidence="7 8">
    <name type="scientific">Drosophila simulans</name>
    <name type="common">Fruit fly</name>
    <dbReference type="NCBI Taxonomy" id="7240"/>
    <lineage>
        <taxon>Eukaryota</taxon>
        <taxon>Metazoa</taxon>
        <taxon>Ecdysozoa</taxon>
        <taxon>Arthropoda</taxon>
        <taxon>Hexapoda</taxon>
        <taxon>Insecta</taxon>
        <taxon>Pterygota</taxon>
        <taxon>Neoptera</taxon>
        <taxon>Endopterygota</taxon>
        <taxon>Diptera</taxon>
        <taxon>Brachycera</taxon>
        <taxon>Muscomorpha</taxon>
        <taxon>Ephydroidea</taxon>
        <taxon>Drosophilidae</taxon>
        <taxon>Drosophila</taxon>
        <taxon>Sophophora</taxon>
    </lineage>
</organism>
<dbReference type="CDD" id="cd00104">
    <property type="entry name" value="KAZAL_FS"/>
    <property type="match status" value="3"/>
</dbReference>
<proteinExistence type="predicted"/>
<feature type="compositionally biased region" description="Low complexity" evidence="4">
    <location>
        <begin position="605"/>
        <end position="622"/>
    </location>
</feature>
<dbReference type="FunFam" id="3.30.60.30:FF:000125">
    <property type="entry name" value="GM10857"/>
    <property type="match status" value="1"/>
</dbReference>
<dbReference type="Gene3D" id="3.30.60.30">
    <property type="match status" value="4"/>
</dbReference>
<keyword evidence="2" id="KW-0722">Serine protease inhibitor</keyword>
<dbReference type="OrthoDB" id="126772at2759"/>
<evidence type="ECO:0000256" key="5">
    <source>
        <dbReference type="SAM" id="SignalP"/>
    </source>
</evidence>
<dbReference type="AlphaFoldDB" id="B4QXP4"/>
<sequence length="747" mass="82189">MAGRRVIGLCFGILLQVMLATAGQDRMSMLCSDDDTPACAQSRENGMYFLFANECDLRKAQRGNLMNGPLYDVTLRFCFPSCEFECSSRYQPVCGISSKSGERKTFRSRCEILRTACISRSDWMVHQWGVCPKANAVPQSSEKPPVPVPCTRIYRPVCAMYAGVKSTFSNECLVNAENIKTQRNWRIVSEGLCGEDSTKMKHSRKQKPKAKPKSDAERTKRSHRGTRLSTQAEDFQIPEDAVEIYAPSTFHTQFISQSGAMEKSYSLPARKPYVVLPPKSKRRITTKSCVFGNQPVCGNLRGQSRTFSNVCELMEFSQKVGNAWTIAHDGACRRCDKTCPTVYQPICATRNGINHTIVNECYLERVRCKDPKSIWKLSHKGECAKPVSNPRHITSTGKSRPTSLVPSVLYGKSTTTPRSRFRKPSTTTPRSRFRKPVRRFTTTRTPTTPYKPRQLAMTNFTATSPSLEANNRKIRKIELAAAGFVGLGASSGSNYLSSEEDAFWSSDDSWLVQKTLENVKGLLGNKPTSFKKAHGEKYPLSYWIVPPRQTSTTSTTTAAPPAKLPAVLSMASTELLNLDFGNPAGAYEEADHESMLIPTTKEDTTSTSTTPVPSTTTPPNITEPSTTELPTSVDVASDSAETVSEDSTTDFGETTYPTGSTTSNDSSTSDAPQPSTTEAEELNSQTTGSESTTTVASDELSTTTLNADYAADESFTESSGQTSIYGLDKNSLIMRLLRARSNQNVLI</sequence>
<feature type="chain" id="PRO_5002821285" evidence="5">
    <location>
        <begin position="23"/>
        <end position="747"/>
    </location>
</feature>
<dbReference type="PANTHER" id="PTHR10913:SF45">
    <property type="entry name" value="FOLLISTATIN, ISOFORM A-RELATED"/>
    <property type="match status" value="1"/>
</dbReference>
<feature type="signal peptide" evidence="5">
    <location>
        <begin position="1"/>
        <end position="22"/>
    </location>
</feature>
<feature type="compositionally biased region" description="Polar residues" evidence="4">
    <location>
        <begin position="671"/>
        <end position="700"/>
    </location>
</feature>
<dbReference type="SUPFAM" id="SSF100895">
    <property type="entry name" value="Kazal-type serine protease inhibitors"/>
    <property type="match status" value="4"/>
</dbReference>
<dbReference type="InterPro" id="IPR036058">
    <property type="entry name" value="Kazal_dom_sf"/>
</dbReference>
<feature type="region of interest" description="Disordered" evidence="4">
    <location>
        <begin position="388"/>
        <end position="432"/>
    </location>
</feature>
<name>B4QXP4_DROSI</name>
<dbReference type="InterPro" id="IPR050653">
    <property type="entry name" value="Prot_Inhib_GrowthFact_Antg"/>
</dbReference>
<keyword evidence="8" id="KW-1185">Reference proteome</keyword>
<evidence type="ECO:0000313" key="8">
    <source>
        <dbReference type="Proteomes" id="UP000000304"/>
    </source>
</evidence>
<dbReference type="PhylomeDB" id="B4QXP4"/>
<dbReference type="SMART" id="SM00280">
    <property type="entry name" value="KAZAL"/>
    <property type="match status" value="3"/>
</dbReference>
<dbReference type="EMBL" id="CM000364">
    <property type="protein sequence ID" value="EDX11830.1"/>
    <property type="molecule type" value="Genomic_DNA"/>
</dbReference>